<dbReference type="STRING" id="12957.A0A158NKS1"/>
<evidence type="ECO:0000313" key="8">
    <source>
        <dbReference type="EnsemblMetazoa" id="XP_012058129.1"/>
    </source>
</evidence>
<evidence type="ECO:0000256" key="2">
    <source>
        <dbReference type="ARBA" id="ARBA00004777"/>
    </source>
</evidence>
<comment type="cofactor">
    <cofactor evidence="1">
        <name>FAD</name>
        <dbReference type="ChEBI" id="CHEBI:57692"/>
    </cofactor>
</comment>
<dbReference type="InterPro" id="IPR029041">
    <property type="entry name" value="FAD-linked_oxidoreductase-like"/>
</dbReference>
<dbReference type="GO" id="GO:0071949">
    <property type="term" value="F:FAD binding"/>
    <property type="evidence" value="ECO:0007669"/>
    <property type="project" value="TreeGrafter"/>
</dbReference>
<dbReference type="KEGG" id="acep:105621269"/>
<evidence type="ECO:0000313" key="9">
    <source>
        <dbReference type="Proteomes" id="UP000005205"/>
    </source>
</evidence>
<keyword evidence="4" id="KW-0285">Flavoprotein</keyword>
<dbReference type="Pfam" id="PF02219">
    <property type="entry name" value="MTHFR"/>
    <property type="match status" value="1"/>
</dbReference>
<evidence type="ECO:0000256" key="3">
    <source>
        <dbReference type="ARBA" id="ARBA00006743"/>
    </source>
</evidence>
<dbReference type="PANTHER" id="PTHR45754:SF3">
    <property type="entry name" value="METHYLENETETRAHYDROFOLATE REDUCTASE (NADPH)"/>
    <property type="match status" value="1"/>
</dbReference>
<dbReference type="EMBL" id="ADTU01018740">
    <property type="status" value="NOT_ANNOTATED_CDS"/>
    <property type="molecule type" value="Genomic_DNA"/>
</dbReference>
<dbReference type="Gene3D" id="3.20.20.220">
    <property type="match status" value="1"/>
</dbReference>
<proteinExistence type="inferred from homology"/>
<reference evidence="8" key="2">
    <citation type="submission" date="2016-04" db="UniProtKB">
        <authorList>
            <consortium name="EnsemblMetazoa"/>
        </authorList>
    </citation>
    <scope>IDENTIFICATION</scope>
</reference>
<gene>
    <name evidence="8" type="primary">105621269</name>
</gene>
<accession>A0A158NKS1</accession>
<dbReference type="InParanoid" id="A0A158NKS1"/>
<organism evidence="8 9">
    <name type="scientific">Atta cephalotes</name>
    <name type="common">Leafcutter ant</name>
    <dbReference type="NCBI Taxonomy" id="12957"/>
    <lineage>
        <taxon>Eukaryota</taxon>
        <taxon>Metazoa</taxon>
        <taxon>Ecdysozoa</taxon>
        <taxon>Arthropoda</taxon>
        <taxon>Hexapoda</taxon>
        <taxon>Insecta</taxon>
        <taxon>Pterygota</taxon>
        <taxon>Neoptera</taxon>
        <taxon>Endopterygota</taxon>
        <taxon>Hymenoptera</taxon>
        <taxon>Apocrita</taxon>
        <taxon>Aculeata</taxon>
        <taxon>Formicoidea</taxon>
        <taxon>Formicidae</taxon>
        <taxon>Myrmicinae</taxon>
        <taxon>Atta</taxon>
    </lineage>
</organism>
<dbReference type="GO" id="GO:0005829">
    <property type="term" value="C:cytosol"/>
    <property type="evidence" value="ECO:0007669"/>
    <property type="project" value="TreeGrafter"/>
</dbReference>
<dbReference type="GO" id="GO:0035999">
    <property type="term" value="P:tetrahydrofolate interconversion"/>
    <property type="evidence" value="ECO:0007669"/>
    <property type="project" value="UniProtKB-UniPathway"/>
</dbReference>
<dbReference type="EnsemblMetazoa" id="XM_012202739.1">
    <property type="protein sequence ID" value="XP_012058129.1"/>
    <property type="gene ID" value="LOC105621269"/>
</dbReference>
<keyword evidence="5" id="KW-0274">FAD</keyword>
<dbReference type="GO" id="GO:0004489">
    <property type="term" value="F:methylenetetrahydrofolate reductase [NAD(P)H] activity"/>
    <property type="evidence" value="ECO:0007669"/>
    <property type="project" value="InterPro"/>
</dbReference>
<dbReference type="GO" id="GO:0009086">
    <property type="term" value="P:methionine biosynthetic process"/>
    <property type="evidence" value="ECO:0007669"/>
    <property type="project" value="TreeGrafter"/>
</dbReference>
<reference evidence="9" key="1">
    <citation type="journal article" date="2011" name="PLoS Genet.">
        <title>The genome sequence of the leaf-cutter ant Atta cephalotes reveals insights into its obligate symbiotic lifestyle.</title>
        <authorList>
            <person name="Suen G."/>
            <person name="Teiling C."/>
            <person name="Li L."/>
            <person name="Holt C."/>
            <person name="Abouheif E."/>
            <person name="Bornberg-Bauer E."/>
            <person name="Bouffard P."/>
            <person name="Caldera E.J."/>
            <person name="Cash E."/>
            <person name="Cavanaugh A."/>
            <person name="Denas O."/>
            <person name="Elhaik E."/>
            <person name="Fave M.J."/>
            <person name="Gadau J."/>
            <person name="Gibson J.D."/>
            <person name="Graur D."/>
            <person name="Grubbs K.J."/>
            <person name="Hagen D.E."/>
            <person name="Harkins T.T."/>
            <person name="Helmkampf M."/>
            <person name="Hu H."/>
            <person name="Johnson B.R."/>
            <person name="Kim J."/>
            <person name="Marsh S.E."/>
            <person name="Moeller J.A."/>
            <person name="Munoz-Torres M.C."/>
            <person name="Murphy M.C."/>
            <person name="Naughton M.C."/>
            <person name="Nigam S."/>
            <person name="Overson R."/>
            <person name="Rajakumar R."/>
            <person name="Reese J.T."/>
            <person name="Scott J.J."/>
            <person name="Smith C.R."/>
            <person name="Tao S."/>
            <person name="Tsutsui N.D."/>
            <person name="Viljakainen L."/>
            <person name="Wissler L."/>
            <person name="Yandell M.D."/>
            <person name="Zimmer F."/>
            <person name="Taylor J."/>
            <person name="Slater S.C."/>
            <person name="Clifton S.W."/>
            <person name="Warren W.C."/>
            <person name="Elsik C.G."/>
            <person name="Smith C.D."/>
            <person name="Weinstock G.M."/>
            <person name="Gerardo N.M."/>
            <person name="Currie C.R."/>
        </authorList>
    </citation>
    <scope>NUCLEOTIDE SEQUENCE [LARGE SCALE GENOMIC DNA]</scope>
</reference>
<comment type="similarity">
    <text evidence="3">Belongs to the methylenetetrahydrofolate reductase family.</text>
</comment>
<dbReference type="SUPFAM" id="SSF51730">
    <property type="entry name" value="FAD-linked oxidoreductase"/>
    <property type="match status" value="1"/>
</dbReference>
<name>A0A158NKS1_ATTCE</name>
<evidence type="ECO:0000256" key="6">
    <source>
        <dbReference type="ARBA" id="ARBA00023002"/>
    </source>
</evidence>
<keyword evidence="9" id="KW-1185">Reference proteome</keyword>
<dbReference type="UniPathway" id="UPA00193"/>
<dbReference type="OrthoDB" id="16284at2759"/>
<evidence type="ECO:0000256" key="5">
    <source>
        <dbReference type="ARBA" id="ARBA00022827"/>
    </source>
</evidence>
<dbReference type="AlphaFoldDB" id="A0A158NKS1"/>
<dbReference type="InterPro" id="IPR003171">
    <property type="entry name" value="Mehydrof_redctse-like"/>
</dbReference>
<comment type="pathway">
    <text evidence="2 7">One-carbon metabolism; tetrahydrofolate interconversion.</text>
</comment>
<dbReference type="FunCoup" id="A0A158NKS1">
    <property type="interactions" value="13"/>
</dbReference>
<evidence type="ECO:0000256" key="7">
    <source>
        <dbReference type="RuleBase" id="RU004254"/>
    </source>
</evidence>
<dbReference type="CDD" id="cd00537">
    <property type="entry name" value="MTHFR"/>
    <property type="match status" value="1"/>
</dbReference>
<evidence type="ECO:0000256" key="1">
    <source>
        <dbReference type="ARBA" id="ARBA00001974"/>
    </source>
</evidence>
<dbReference type="Proteomes" id="UP000005205">
    <property type="component" value="Unassembled WGS sequence"/>
</dbReference>
<keyword evidence="6" id="KW-0560">Oxidoreductase</keyword>
<evidence type="ECO:0000256" key="4">
    <source>
        <dbReference type="ARBA" id="ARBA00022630"/>
    </source>
</evidence>
<protein>
    <submittedName>
        <fullName evidence="8">Uncharacterized protein</fullName>
    </submittedName>
</protein>
<dbReference type="PANTHER" id="PTHR45754">
    <property type="entry name" value="METHYLENETETRAHYDROFOLATE REDUCTASE"/>
    <property type="match status" value="1"/>
</dbReference>
<sequence>MRNLILENDICERNDADGNDNSSISDFHIENPHKTIVNLRQLLKDKISKNEIFYSFEIVSTRKSGVFYRRFLIDMEEYSPLFYALTWHNEATSNNDGYLPLDLAENFPANTLLHLTAKGLKRDEVIYILKKALAFGIINIFALRGDSLSENGDFEHAADLVVFIRQRFGDTFCVCVAGYPQMHPESSSKELDLHYLKAKVEAGADFIITQICFDSRVLINFVRDCREIGIQIPILLGILIPTNHACLEKMIDKCRLDVPIKIKEELARMKDDDQAVRKYSVDLIAQIITDVIRNGATYGFHLFTLNRLSLVAEICKHIESFKAEKL</sequence>